<sequence length="92" mass="10557">MLCQLILFPQARILALNASYFLKYEGYFVISIKVDCFKLYPAEAVFAQELKKLQLDQFRPSEQVTLEPYERDRACVVGGYRMSKKQKGAAVA</sequence>
<dbReference type="GO" id="GO:0008649">
    <property type="term" value="F:rRNA methyltransferase activity"/>
    <property type="evidence" value="ECO:0007669"/>
    <property type="project" value="TreeGrafter"/>
</dbReference>
<dbReference type="InterPro" id="IPR029063">
    <property type="entry name" value="SAM-dependent_MTases_sf"/>
</dbReference>
<dbReference type="GO" id="GO:0032040">
    <property type="term" value="C:small-subunit processome"/>
    <property type="evidence" value="ECO:0007669"/>
    <property type="project" value="TreeGrafter"/>
</dbReference>
<dbReference type="PANTHER" id="PTHR10335:SF17">
    <property type="entry name" value="FIBRILLARIN"/>
    <property type="match status" value="1"/>
</dbReference>
<dbReference type="GO" id="GO:0000494">
    <property type="term" value="P:box C/D sno(s)RNA 3'-end processing"/>
    <property type="evidence" value="ECO:0007669"/>
    <property type="project" value="TreeGrafter"/>
</dbReference>
<evidence type="ECO:0000313" key="10">
    <source>
        <dbReference type="Proteomes" id="UP000541444"/>
    </source>
</evidence>
<dbReference type="SMART" id="SM01206">
    <property type="entry name" value="Fibrillarin"/>
    <property type="match status" value="1"/>
</dbReference>
<keyword evidence="4" id="KW-0489">Methyltransferase</keyword>
<dbReference type="InterPro" id="IPR000692">
    <property type="entry name" value="Fibrillarin"/>
</dbReference>
<proteinExistence type="inferred from homology"/>
<dbReference type="PANTHER" id="PTHR10335">
    <property type="entry name" value="RRNA 2-O-METHYLTRANSFERASE FIBRILLARIN"/>
    <property type="match status" value="1"/>
</dbReference>
<protein>
    <recommendedName>
        <fullName evidence="2">rRNA 2'-O-methyltransferase fibrillarin</fullName>
    </recommendedName>
    <alternativeName>
        <fullName evidence="7">Histone-glutamine methyltransferase</fullName>
    </alternativeName>
</protein>
<keyword evidence="3" id="KW-0698">rRNA processing</keyword>
<evidence type="ECO:0000256" key="1">
    <source>
        <dbReference type="ARBA" id="ARBA00010632"/>
    </source>
</evidence>
<reference evidence="9 10" key="1">
    <citation type="journal article" date="2020" name="IScience">
        <title>Genome Sequencing of the Endangered Kingdonia uniflora (Circaeasteraceae, Ranunculales) Reveals Potential Mechanisms of Evolutionary Specialization.</title>
        <authorList>
            <person name="Sun Y."/>
            <person name="Deng T."/>
            <person name="Zhang A."/>
            <person name="Moore M.J."/>
            <person name="Landis J.B."/>
            <person name="Lin N."/>
            <person name="Zhang H."/>
            <person name="Zhang X."/>
            <person name="Huang J."/>
            <person name="Zhang X."/>
            <person name="Sun H."/>
            <person name="Wang H."/>
        </authorList>
    </citation>
    <scope>NUCLEOTIDE SEQUENCE [LARGE SCALE GENOMIC DNA]</scope>
    <source>
        <strain evidence="9">TB1705</strain>
        <tissue evidence="9">Leaf</tissue>
    </source>
</reference>
<dbReference type="GO" id="GO:1990259">
    <property type="term" value="F:histone H2AQ104 methyltransferase activity"/>
    <property type="evidence" value="ECO:0007669"/>
    <property type="project" value="TreeGrafter"/>
</dbReference>
<dbReference type="GO" id="GO:0031428">
    <property type="term" value="C:box C/D methylation guide snoRNP complex"/>
    <property type="evidence" value="ECO:0007669"/>
    <property type="project" value="TreeGrafter"/>
</dbReference>
<dbReference type="GO" id="GO:0003723">
    <property type="term" value="F:RNA binding"/>
    <property type="evidence" value="ECO:0007669"/>
    <property type="project" value="UniProtKB-KW"/>
</dbReference>
<name>A0A7J7P4H2_9MAGN</name>
<evidence type="ECO:0000256" key="3">
    <source>
        <dbReference type="ARBA" id="ARBA00022552"/>
    </source>
</evidence>
<gene>
    <name evidence="9" type="ORF">GIB67_020250</name>
</gene>
<organism evidence="9 10">
    <name type="scientific">Kingdonia uniflora</name>
    <dbReference type="NCBI Taxonomy" id="39325"/>
    <lineage>
        <taxon>Eukaryota</taxon>
        <taxon>Viridiplantae</taxon>
        <taxon>Streptophyta</taxon>
        <taxon>Embryophyta</taxon>
        <taxon>Tracheophyta</taxon>
        <taxon>Spermatophyta</taxon>
        <taxon>Magnoliopsida</taxon>
        <taxon>Ranunculales</taxon>
        <taxon>Circaeasteraceae</taxon>
        <taxon>Kingdonia</taxon>
    </lineage>
</organism>
<evidence type="ECO:0000256" key="2">
    <source>
        <dbReference type="ARBA" id="ARBA00015190"/>
    </source>
</evidence>
<comment type="similarity">
    <text evidence="1">Belongs to the methyltransferase superfamily. Fibrillarin family.</text>
</comment>
<evidence type="ECO:0000256" key="7">
    <source>
        <dbReference type="ARBA" id="ARBA00032245"/>
    </source>
</evidence>
<evidence type="ECO:0000313" key="9">
    <source>
        <dbReference type="EMBL" id="KAF6174068.1"/>
    </source>
</evidence>
<dbReference type="OrthoDB" id="1859733at2759"/>
<comment type="caution">
    <text evidence="9">The sequence shown here is derived from an EMBL/GenBank/DDBJ whole genome shotgun (WGS) entry which is preliminary data.</text>
</comment>
<evidence type="ECO:0000256" key="6">
    <source>
        <dbReference type="ARBA" id="ARBA00022884"/>
    </source>
</evidence>
<comment type="catalytic activity">
    <reaction evidence="8">
        <text>L-glutaminyl-[histone H2A] + S-adenosyl-L-methionine = N(5)-methyl-L-glutaminyl-[histone H2A] + S-adenosyl-L-homocysteine + H(+)</text>
        <dbReference type="Rhea" id="RHEA:50904"/>
        <dbReference type="Rhea" id="RHEA-COMP:12837"/>
        <dbReference type="Rhea" id="RHEA-COMP:12839"/>
        <dbReference type="ChEBI" id="CHEBI:15378"/>
        <dbReference type="ChEBI" id="CHEBI:30011"/>
        <dbReference type="ChEBI" id="CHEBI:57856"/>
        <dbReference type="ChEBI" id="CHEBI:59789"/>
        <dbReference type="ChEBI" id="CHEBI:61891"/>
    </reaction>
</comment>
<evidence type="ECO:0000256" key="5">
    <source>
        <dbReference type="ARBA" id="ARBA00022679"/>
    </source>
</evidence>
<dbReference type="Gene3D" id="3.40.50.150">
    <property type="entry name" value="Vaccinia Virus protein VP39"/>
    <property type="match status" value="1"/>
</dbReference>
<dbReference type="EMBL" id="JACGCM010000304">
    <property type="protein sequence ID" value="KAF6174068.1"/>
    <property type="molecule type" value="Genomic_DNA"/>
</dbReference>
<dbReference type="AlphaFoldDB" id="A0A7J7P4H2"/>
<evidence type="ECO:0000256" key="8">
    <source>
        <dbReference type="ARBA" id="ARBA00047568"/>
    </source>
</evidence>
<dbReference type="Proteomes" id="UP000541444">
    <property type="component" value="Unassembled WGS sequence"/>
</dbReference>
<dbReference type="Pfam" id="PF01269">
    <property type="entry name" value="Fibrillarin"/>
    <property type="match status" value="1"/>
</dbReference>
<keyword evidence="6" id="KW-0694">RNA-binding</keyword>
<evidence type="ECO:0000256" key="4">
    <source>
        <dbReference type="ARBA" id="ARBA00022603"/>
    </source>
</evidence>
<keyword evidence="10" id="KW-1185">Reference proteome</keyword>
<accession>A0A7J7P4H2</accession>
<keyword evidence="5" id="KW-0808">Transferase</keyword>
<dbReference type="PRINTS" id="PR00052">
    <property type="entry name" value="FIBRILLARIN"/>
</dbReference>